<keyword evidence="7" id="KW-0378">Hydrolase</keyword>
<dbReference type="GO" id="GO:0006508">
    <property type="term" value="P:proteolysis"/>
    <property type="evidence" value="ECO:0007669"/>
    <property type="project" value="UniProtKB-KW"/>
</dbReference>
<keyword evidence="13" id="KW-0812">Transmembrane</keyword>
<evidence type="ECO:0000313" key="16">
    <source>
        <dbReference type="Proteomes" id="UP000887572"/>
    </source>
</evidence>
<evidence type="ECO:0000256" key="12">
    <source>
        <dbReference type="PROSITE-ProRule" id="PRU01379"/>
    </source>
</evidence>
<keyword evidence="13" id="KW-0472">Membrane</keyword>
<dbReference type="InterPro" id="IPR036990">
    <property type="entry name" value="M14A-like_propep"/>
</dbReference>
<keyword evidence="5" id="KW-0479">Metal-binding</keyword>
<dbReference type="InterPro" id="IPR000834">
    <property type="entry name" value="Peptidase_M14"/>
</dbReference>
<keyword evidence="6" id="KW-0732">Signal</keyword>
<dbReference type="PANTHER" id="PTHR11705">
    <property type="entry name" value="PROTEASE FAMILY M14 CARBOXYPEPTIDASE A,B"/>
    <property type="match status" value="1"/>
</dbReference>
<dbReference type="Pfam" id="PF01549">
    <property type="entry name" value="ShK"/>
    <property type="match status" value="1"/>
</dbReference>
<evidence type="ECO:0000259" key="15">
    <source>
        <dbReference type="PROSITE" id="PS52035"/>
    </source>
</evidence>
<dbReference type="SUPFAM" id="SSF53187">
    <property type="entry name" value="Zn-dependent exopeptidases"/>
    <property type="match status" value="1"/>
</dbReference>
<reference evidence="17" key="1">
    <citation type="submission" date="2022-11" db="UniProtKB">
        <authorList>
            <consortium name="WormBaseParasite"/>
        </authorList>
    </citation>
    <scope>IDENTIFICATION</scope>
</reference>
<feature type="domain" description="ShKT" evidence="14">
    <location>
        <begin position="563"/>
        <end position="599"/>
    </location>
</feature>
<dbReference type="Pfam" id="PF00246">
    <property type="entry name" value="Peptidase_M14"/>
    <property type="match status" value="1"/>
</dbReference>
<dbReference type="CDD" id="cd03860">
    <property type="entry name" value="M14_CP_A-B_like"/>
    <property type="match status" value="1"/>
</dbReference>
<dbReference type="Proteomes" id="UP000887572">
    <property type="component" value="Unplaced"/>
</dbReference>
<keyword evidence="3" id="KW-0121">Carboxypeptidase</keyword>
<evidence type="ECO:0000256" key="13">
    <source>
        <dbReference type="SAM" id="Phobius"/>
    </source>
</evidence>
<dbReference type="GO" id="GO:0005615">
    <property type="term" value="C:extracellular space"/>
    <property type="evidence" value="ECO:0007669"/>
    <property type="project" value="TreeGrafter"/>
</dbReference>
<evidence type="ECO:0000256" key="5">
    <source>
        <dbReference type="ARBA" id="ARBA00022723"/>
    </source>
</evidence>
<evidence type="ECO:0000256" key="7">
    <source>
        <dbReference type="ARBA" id="ARBA00022801"/>
    </source>
</evidence>
<dbReference type="SMART" id="SM00631">
    <property type="entry name" value="Zn_pept"/>
    <property type="match status" value="1"/>
</dbReference>
<evidence type="ECO:0000256" key="11">
    <source>
        <dbReference type="PROSITE-ProRule" id="PRU01005"/>
    </source>
</evidence>
<organism evidence="16 17">
    <name type="scientific">Globodera rostochiensis</name>
    <name type="common">Golden nematode worm</name>
    <name type="synonym">Heterodera rostochiensis</name>
    <dbReference type="NCBI Taxonomy" id="31243"/>
    <lineage>
        <taxon>Eukaryota</taxon>
        <taxon>Metazoa</taxon>
        <taxon>Ecdysozoa</taxon>
        <taxon>Nematoda</taxon>
        <taxon>Chromadorea</taxon>
        <taxon>Rhabditida</taxon>
        <taxon>Tylenchina</taxon>
        <taxon>Tylenchomorpha</taxon>
        <taxon>Tylenchoidea</taxon>
        <taxon>Heteroderidae</taxon>
        <taxon>Heteroderinae</taxon>
        <taxon>Globodera</taxon>
    </lineage>
</organism>
<dbReference type="InterPro" id="IPR057247">
    <property type="entry name" value="CARBOXYPEPT_ZN_2"/>
</dbReference>
<keyword evidence="16" id="KW-1185">Reference proteome</keyword>
<evidence type="ECO:0000259" key="14">
    <source>
        <dbReference type="PROSITE" id="PS51670"/>
    </source>
</evidence>
<evidence type="ECO:0000256" key="4">
    <source>
        <dbReference type="ARBA" id="ARBA00022670"/>
    </source>
</evidence>
<evidence type="ECO:0000313" key="17">
    <source>
        <dbReference type="WBParaSite" id="Gr19_v10_g8182.t1"/>
    </source>
</evidence>
<dbReference type="GO" id="GO:0004181">
    <property type="term" value="F:metallocarboxypeptidase activity"/>
    <property type="evidence" value="ECO:0007669"/>
    <property type="project" value="InterPro"/>
</dbReference>
<keyword evidence="8" id="KW-0862">Zinc</keyword>
<keyword evidence="13" id="KW-1133">Transmembrane helix</keyword>
<evidence type="ECO:0000256" key="8">
    <source>
        <dbReference type="ARBA" id="ARBA00022833"/>
    </source>
</evidence>
<feature type="transmembrane region" description="Helical" evidence="13">
    <location>
        <begin position="43"/>
        <end position="61"/>
    </location>
</feature>
<keyword evidence="10" id="KW-1015">Disulfide bond</keyword>
<dbReference type="PANTHER" id="PTHR11705:SF131">
    <property type="entry name" value="SHKT DOMAIN-CONTAINING PROTEIN"/>
    <property type="match status" value="1"/>
</dbReference>
<evidence type="ECO:0000256" key="1">
    <source>
        <dbReference type="ARBA" id="ARBA00001947"/>
    </source>
</evidence>
<sequence length="599" mass="67520">MDDVTLRLTDSGNFFEMRGKGSSSSSGRSVPQHRRPLPLLPPLSFHSLLLFTVLFLVVPILPISTDKSKSAVDGRYKVYQIRPDSEEQLVELNKMEQQGTIDFWRPPPSVNATGDVMVDALRNGRHFLEFLREFQVEAKVLVDDLSKLIEEKETGPSAHTKLAKNGPILRDNFDRFDAFGLRMGDYHSFAELLAFMQNVQNAMPNRAQLRTIGWTAEGRPLQGIQFGNPSDKSRPVVWIDAGIHAREWTAVHTAAYFIFYIANQIRLGQDQRLLKCLERLDVLVLPCINPDGYEFTRSEPRNPAVRMWRKNRSKERCATSARDGQTHCCKGVDLNRNFDFKFAGGGTSFFPCSEIFHGDNAFSELETRAVRDAIIGTDLKGRVPAMITMHAYSQLWIYPFSNRRGAYPADVEELKAVARRAVTAIADKFGTNYQYGTGPETIYAYTGGSADWAKETAKVKYTYTLELRPSYYSWNGFVLDRAQLIPTARETYDGVLVVLEQVAREMVEQTVPNPNTAAPFVRRSIAPAPLSARPSNSFSTDEDESLRVSVPSRALPRRIGSRCEDALPYCAAWVSANERICVDSKATMERECRKSCKFC</sequence>
<dbReference type="Pfam" id="PF02244">
    <property type="entry name" value="Propep_M14"/>
    <property type="match status" value="1"/>
</dbReference>
<accession>A0A914I860</accession>
<dbReference type="PROSITE" id="PS51670">
    <property type="entry name" value="SHKT"/>
    <property type="match status" value="1"/>
</dbReference>
<evidence type="ECO:0000256" key="6">
    <source>
        <dbReference type="ARBA" id="ARBA00022729"/>
    </source>
</evidence>
<dbReference type="Gene3D" id="3.30.70.340">
    <property type="entry name" value="Metallocarboxypeptidase-like"/>
    <property type="match status" value="1"/>
</dbReference>
<dbReference type="PROSITE" id="PS52035">
    <property type="entry name" value="PEPTIDASE_M14"/>
    <property type="match status" value="1"/>
</dbReference>
<dbReference type="PROSITE" id="PS00133">
    <property type="entry name" value="CARBOXYPEPT_ZN_2"/>
    <property type="match status" value="1"/>
</dbReference>
<feature type="domain" description="Peptidase M14" evidence="15">
    <location>
        <begin position="185"/>
        <end position="502"/>
    </location>
</feature>
<keyword evidence="4" id="KW-0645">Protease</keyword>
<name>A0A914I860_GLORO</name>
<evidence type="ECO:0000256" key="9">
    <source>
        <dbReference type="ARBA" id="ARBA00023049"/>
    </source>
</evidence>
<proteinExistence type="inferred from homology"/>
<comment type="cofactor">
    <cofactor evidence="1">
        <name>Zn(2+)</name>
        <dbReference type="ChEBI" id="CHEBI:29105"/>
    </cofactor>
</comment>
<dbReference type="AlphaFoldDB" id="A0A914I860"/>
<dbReference type="GO" id="GO:0008270">
    <property type="term" value="F:zinc ion binding"/>
    <property type="evidence" value="ECO:0007669"/>
    <property type="project" value="InterPro"/>
</dbReference>
<evidence type="ECO:0000256" key="3">
    <source>
        <dbReference type="ARBA" id="ARBA00022645"/>
    </source>
</evidence>
<comment type="caution">
    <text evidence="11">Lacks conserved residue(s) required for the propagation of feature annotation.</text>
</comment>
<keyword evidence="9" id="KW-0482">Metalloprotease</keyword>
<evidence type="ECO:0000256" key="2">
    <source>
        <dbReference type="ARBA" id="ARBA00005988"/>
    </source>
</evidence>
<dbReference type="InterPro" id="IPR003146">
    <property type="entry name" value="M14A_act_pep"/>
</dbReference>
<dbReference type="SUPFAM" id="SSF54897">
    <property type="entry name" value="Protease propeptides/inhibitors"/>
    <property type="match status" value="1"/>
</dbReference>
<comment type="similarity">
    <text evidence="2 12">Belongs to the peptidase M14 family.</text>
</comment>
<dbReference type="PRINTS" id="PR00765">
    <property type="entry name" value="CRBOXYPTASEA"/>
</dbReference>
<dbReference type="InterPro" id="IPR003582">
    <property type="entry name" value="ShKT_dom"/>
</dbReference>
<dbReference type="FunFam" id="3.40.630.10:FF:000084">
    <property type="entry name" value="Carboxypeptidase B2"/>
    <property type="match status" value="1"/>
</dbReference>
<dbReference type="WBParaSite" id="Gr19_v10_g8182.t1">
    <property type="protein sequence ID" value="Gr19_v10_g8182.t1"/>
    <property type="gene ID" value="Gr19_v10_g8182"/>
</dbReference>
<feature type="active site" description="Proton donor/acceptor" evidence="12">
    <location>
        <position position="466"/>
    </location>
</feature>
<dbReference type="Gene3D" id="3.40.630.10">
    <property type="entry name" value="Zn peptidases"/>
    <property type="match status" value="1"/>
</dbReference>
<evidence type="ECO:0000256" key="10">
    <source>
        <dbReference type="ARBA" id="ARBA00023157"/>
    </source>
</evidence>
<protein>
    <submittedName>
        <fullName evidence="17">ShKT domain-containing protein</fullName>
    </submittedName>
</protein>